<accession>A0AAD5ANF5</accession>
<name>A0AAD5ANF5_SILAS</name>
<protein>
    <submittedName>
        <fullName evidence="1">Uncharacterized protein</fullName>
    </submittedName>
</protein>
<comment type="caution">
    <text evidence="1">The sequence shown here is derived from an EMBL/GenBank/DDBJ whole genome shotgun (WGS) entry which is preliminary data.</text>
</comment>
<dbReference type="AlphaFoldDB" id="A0AAD5ANF5"/>
<sequence length="114" mass="12343">MAASLFHSPLGPLGVQAGHPGGMKVCKDFYGFLKSVSGDVLHWALINLEDTCSSTPDMVESEETFLQSWSRLKVRVEAHAGDFCVSGDDDEAQVKTGVMAVKILDCLNMKLLNV</sequence>
<dbReference type="Proteomes" id="UP001205998">
    <property type="component" value="Unassembled WGS sequence"/>
</dbReference>
<evidence type="ECO:0000313" key="2">
    <source>
        <dbReference type="Proteomes" id="UP001205998"/>
    </source>
</evidence>
<dbReference type="EMBL" id="MU551663">
    <property type="protein sequence ID" value="KAI5619728.1"/>
    <property type="molecule type" value="Genomic_DNA"/>
</dbReference>
<gene>
    <name evidence="1" type="ORF">C0J50_20726</name>
</gene>
<reference evidence="1" key="1">
    <citation type="submission" date="2018-07" db="EMBL/GenBank/DDBJ databases">
        <title>Comparative genomics of catfishes provides insights into carnivory and benthic adaptation.</title>
        <authorList>
            <person name="Zhang Y."/>
            <person name="Wang D."/>
            <person name="Peng Z."/>
            <person name="Zheng S."/>
            <person name="Shao F."/>
            <person name="Tao W."/>
        </authorList>
    </citation>
    <scope>NUCLEOTIDE SEQUENCE</scope>
    <source>
        <strain evidence="1">Chongqing</strain>
    </source>
</reference>
<keyword evidence="2" id="KW-1185">Reference proteome</keyword>
<organism evidence="1 2">
    <name type="scientific">Silurus asotus</name>
    <name type="common">Amur catfish</name>
    <name type="synonym">Parasilurus asotus</name>
    <dbReference type="NCBI Taxonomy" id="30991"/>
    <lineage>
        <taxon>Eukaryota</taxon>
        <taxon>Metazoa</taxon>
        <taxon>Chordata</taxon>
        <taxon>Craniata</taxon>
        <taxon>Vertebrata</taxon>
        <taxon>Euteleostomi</taxon>
        <taxon>Actinopterygii</taxon>
        <taxon>Neopterygii</taxon>
        <taxon>Teleostei</taxon>
        <taxon>Ostariophysi</taxon>
        <taxon>Siluriformes</taxon>
        <taxon>Siluridae</taxon>
        <taxon>Silurus</taxon>
    </lineage>
</organism>
<evidence type="ECO:0000313" key="1">
    <source>
        <dbReference type="EMBL" id="KAI5619728.1"/>
    </source>
</evidence>
<proteinExistence type="predicted"/>